<evidence type="ECO:0000256" key="5">
    <source>
        <dbReference type="PROSITE-ProRule" id="PRU01016"/>
    </source>
</evidence>
<gene>
    <name evidence="6" type="ORF">N0V89_010487</name>
</gene>
<dbReference type="PANTHER" id="PTHR10629">
    <property type="entry name" value="CYTOSINE-SPECIFIC METHYLTRANSFERASE"/>
    <property type="match status" value="1"/>
</dbReference>
<dbReference type="GO" id="GO:0044027">
    <property type="term" value="P:negative regulation of gene expression via chromosomal CpG island methylation"/>
    <property type="evidence" value="ECO:0007669"/>
    <property type="project" value="TreeGrafter"/>
</dbReference>
<reference evidence="6" key="1">
    <citation type="submission" date="2022-10" db="EMBL/GenBank/DDBJ databases">
        <title>Tapping the CABI collections for fungal endophytes: first genome assemblies for Collariella, Neodidymelliopsis, Ascochyta clinopodiicola, Didymella pomorum, Didymosphaeria variabile, Neocosmospora piperis and Neocucurbitaria cava.</title>
        <authorList>
            <person name="Hill R."/>
        </authorList>
    </citation>
    <scope>NUCLEOTIDE SEQUENCE</scope>
    <source>
        <strain evidence="6">IMI 356815</strain>
    </source>
</reference>
<dbReference type="GO" id="GO:0005634">
    <property type="term" value="C:nucleus"/>
    <property type="evidence" value="ECO:0007669"/>
    <property type="project" value="TreeGrafter"/>
</dbReference>
<dbReference type="PROSITE" id="PS51679">
    <property type="entry name" value="SAM_MT_C5"/>
    <property type="match status" value="1"/>
</dbReference>
<evidence type="ECO:0000256" key="1">
    <source>
        <dbReference type="ARBA" id="ARBA00011975"/>
    </source>
</evidence>
<keyword evidence="2 5" id="KW-0489">Methyltransferase</keyword>
<proteinExistence type="inferred from homology"/>
<keyword evidence="4 5" id="KW-0949">S-adenosyl-L-methionine</keyword>
<sequence length="537" mass="60670">MDIFDHQLSGDTIAALKVPFEHDANYRNKATTADGERVKPNDSVELRNGSLLRIVFITKDNSGKTWLHGIRLLHNEEIDKKYSEKLGHYLKALLPCDQNEVCAIIKTTTDSDAIDAFLVSEPLIDVVCKRRIIFTNTLRTWGDSQAEPKKSTDSDRHGTLFCRWKHIEKADLEKRKVSEFKLRRLTRSEADIENGIAPFWLLHHHRPGQNRSRPSDVQFTYGDICAGGGGTSRAAELAGLMHRFLLDNDTNACETLRLNFGPEVVIESDVCEFCQLKESGLVVDVVHFSFVCKAHSAANRHTNPERDAEHIALGYTLSDILKMCRPRIVTMEQVPGINKRSDDGQHLRSYIQALTESGYDCRWKKINFQEYGNAQARQRIIIMAACPGQDLPSWPRATNGNGRRLLKPVRIKDALLLVPEVDDLPPHMLQHTAKPDAVHSDPRQPLKACITTRGGDTDVHPYEKRSFNMAELAVLNGFPAWHQFPAELGVTALRELIGNAVPALSFKLFFDKVVEALKQTDEENAQYEQTEGRDFME</sequence>
<organism evidence="6 7">
    <name type="scientific">Didymosphaeria variabile</name>
    <dbReference type="NCBI Taxonomy" id="1932322"/>
    <lineage>
        <taxon>Eukaryota</taxon>
        <taxon>Fungi</taxon>
        <taxon>Dikarya</taxon>
        <taxon>Ascomycota</taxon>
        <taxon>Pezizomycotina</taxon>
        <taxon>Dothideomycetes</taxon>
        <taxon>Pleosporomycetidae</taxon>
        <taxon>Pleosporales</taxon>
        <taxon>Massarineae</taxon>
        <taxon>Didymosphaeriaceae</taxon>
        <taxon>Didymosphaeria</taxon>
    </lineage>
</organism>
<dbReference type="RefSeq" id="XP_056066356.1">
    <property type="nucleotide sequence ID" value="XM_056219229.1"/>
</dbReference>
<dbReference type="InterPro" id="IPR050390">
    <property type="entry name" value="C5-Methyltransferase"/>
</dbReference>
<dbReference type="Gene3D" id="3.40.50.150">
    <property type="entry name" value="Vaccinia Virus protein VP39"/>
    <property type="match status" value="1"/>
</dbReference>
<protein>
    <recommendedName>
        <fullName evidence="1">DNA (cytosine-5-)-methyltransferase</fullName>
        <ecNumber evidence="1">2.1.1.37</ecNumber>
    </recommendedName>
</protein>
<evidence type="ECO:0000313" key="6">
    <source>
        <dbReference type="EMBL" id="KAJ4346556.1"/>
    </source>
</evidence>
<accession>A0A9W8XBD2</accession>
<keyword evidence="3 5" id="KW-0808">Transferase</keyword>
<dbReference type="PANTHER" id="PTHR10629:SF52">
    <property type="entry name" value="DNA (CYTOSINE-5)-METHYLTRANSFERASE 1"/>
    <property type="match status" value="1"/>
</dbReference>
<dbReference type="InterPro" id="IPR001525">
    <property type="entry name" value="C5_MeTfrase"/>
</dbReference>
<comment type="similarity">
    <text evidence="5">Belongs to the class I-like SAM-binding methyltransferase superfamily. C5-methyltransferase family.</text>
</comment>
<evidence type="ECO:0000256" key="2">
    <source>
        <dbReference type="ARBA" id="ARBA00022603"/>
    </source>
</evidence>
<dbReference type="EMBL" id="JAPEUX010000008">
    <property type="protein sequence ID" value="KAJ4346556.1"/>
    <property type="molecule type" value="Genomic_DNA"/>
</dbReference>
<dbReference type="GO" id="GO:0032259">
    <property type="term" value="P:methylation"/>
    <property type="evidence" value="ECO:0007669"/>
    <property type="project" value="UniProtKB-KW"/>
</dbReference>
<keyword evidence="7" id="KW-1185">Reference proteome</keyword>
<dbReference type="Gene3D" id="3.90.120.10">
    <property type="entry name" value="DNA Methylase, subunit A, domain 2"/>
    <property type="match status" value="1"/>
</dbReference>
<feature type="active site" evidence="5">
    <location>
        <position position="292"/>
    </location>
</feature>
<dbReference type="EC" id="2.1.1.37" evidence="1"/>
<evidence type="ECO:0000313" key="7">
    <source>
        <dbReference type="Proteomes" id="UP001140513"/>
    </source>
</evidence>
<dbReference type="GO" id="GO:0003886">
    <property type="term" value="F:DNA (cytosine-5-)-methyltransferase activity"/>
    <property type="evidence" value="ECO:0007669"/>
    <property type="project" value="UniProtKB-EC"/>
</dbReference>
<dbReference type="GO" id="GO:0003677">
    <property type="term" value="F:DNA binding"/>
    <property type="evidence" value="ECO:0007669"/>
    <property type="project" value="TreeGrafter"/>
</dbReference>
<dbReference type="SUPFAM" id="SSF53335">
    <property type="entry name" value="S-adenosyl-L-methionine-dependent methyltransferases"/>
    <property type="match status" value="1"/>
</dbReference>
<dbReference type="AlphaFoldDB" id="A0A9W8XBD2"/>
<dbReference type="Pfam" id="PF00145">
    <property type="entry name" value="DNA_methylase"/>
    <property type="match status" value="1"/>
</dbReference>
<comment type="caution">
    <text evidence="6">The sequence shown here is derived from an EMBL/GenBank/DDBJ whole genome shotgun (WGS) entry which is preliminary data.</text>
</comment>
<dbReference type="OrthoDB" id="414133at2759"/>
<dbReference type="InterPro" id="IPR029063">
    <property type="entry name" value="SAM-dependent_MTases_sf"/>
</dbReference>
<dbReference type="GeneID" id="80914017"/>
<evidence type="ECO:0000256" key="4">
    <source>
        <dbReference type="ARBA" id="ARBA00022691"/>
    </source>
</evidence>
<dbReference type="Proteomes" id="UP001140513">
    <property type="component" value="Unassembled WGS sequence"/>
</dbReference>
<name>A0A9W8XBD2_9PLEO</name>
<evidence type="ECO:0000256" key="3">
    <source>
        <dbReference type="ARBA" id="ARBA00022679"/>
    </source>
</evidence>